<dbReference type="EMBL" id="JAGTJS010000008">
    <property type="protein sequence ID" value="KAH7260241.1"/>
    <property type="molecule type" value="Genomic_DNA"/>
</dbReference>
<gene>
    <name evidence="2" type="ORF">B0J15DRAFT_282412</name>
</gene>
<protein>
    <recommendedName>
        <fullName evidence="4">Secreted protein</fullName>
    </recommendedName>
</protein>
<dbReference type="Proteomes" id="UP000736672">
    <property type="component" value="Unassembled WGS sequence"/>
</dbReference>
<evidence type="ECO:0000313" key="3">
    <source>
        <dbReference type="Proteomes" id="UP000736672"/>
    </source>
</evidence>
<name>A0A9P9HN14_FUSSL</name>
<dbReference type="AlphaFoldDB" id="A0A9P9HN14"/>
<proteinExistence type="predicted"/>
<dbReference type="OrthoDB" id="10418645at2759"/>
<keyword evidence="1" id="KW-0732">Signal</keyword>
<accession>A0A9P9HN14</accession>
<feature type="chain" id="PRO_5040179274" description="Secreted protein" evidence="1">
    <location>
        <begin position="25"/>
        <end position="129"/>
    </location>
</feature>
<keyword evidence="3" id="KW-1185">Reference proteome</keyword>
<sequence>MRLNQPYAASLCVFCLFFRHHSTCLLSAGSLAVTGEESRNFTSLVASSSTLTTAKTVVAPRGVLSRFNRRSCPVTTPVQACAIFAPACRVRLLGLLPINFNPRNPFQRFLPSYIAPSPPDAPSCPSFST</sequence>
<evidence type="ECO:0000256" key="1">
    <source>
        <dbReference type="SAM" id="SignalP"/>
    </source>
</evidence>
<evidence type="ECO:0000313" key="2">
    <source>
        <dbReference type="EMBL" id="KAH7260241.1"/>
    </source>
</evidence>
<reference evidence="2" key="1">
    <citation type="journal article" date="2021" name="Nat. Commun.">
        <title>Genetic determinants of endophytism in the Arabidopsis root mycobiome.</title>
        <authorList>
            <person name="Mesny F."/>
            <person name="Miyauchi S."/>
            <person name="Thiergart T."/>
            <person name="Pickel B."/>
            <person name="Atanasova L."/>
            <person name="Karlsson M."/>
            <person name="Huettel B."/>
            <person name="Barry K.W."/>
            <person name="Haridas S."/>
            <person name="Chen C."/>
            <person name="Bauer D."/>
            <person name="Andreopoulos W."/>
            <person name="Pangilinan J."/>
            <person name="LaButti K."/>
            <person name="Riley R."/>
            <person name="Lipzen A."/>
            <person name="Clum A."/>
            <person name="Drula E."/>
            <person name="Henrissat B."/>
            <person name="Kohler A."/>
            <person name="Grigoriev I.V."/>
            <person name="Martin F.M."/>
            <person name="Hacquard S."/>
        </authorList>
    </citation>
    <scope>NUCLEOTIDE SEQUENCE</scope>
    <source>
        <strain evidence="2">FSSC 5 MPI-SDFR-AT-0091</strain>
    </source>
</reference>
<evidence type="ECO:0008006" key="4">
    <source>
        <dbReference type="Google" id="ProtNLM"/>
    </source>
</evidence>
<feature type="signal peptide" evidence="1">
    <location>
        <begin position="1"/>
        <end position="24"/>
    </location>
</feature>
<comment type="caution">
    <text evidence="2">The sequence shown here is derived from an EMBL/GenBank/DDBJ whole genome shotgun (WGS) entry which is preliminary data.</text>
</comment>
<organism evidence="2 3">
    <name type="scientific">Fusarium solani</name>
    <name type="common">Filamentous fungus</name>
    <dbReference type="NCBI Taxonomy" id="169388"/>
    <lineage>
        <taxon>Eukaryota</taxon>
        <taxon>Fungi</taxon>
        <taxon>Dikarya</taxon>
        <taxon>Ascomycota</taxon>
        <taxon>Pezizomycotina</taxon>
        <taxon>Sordariomycetes</taxon>
        <taxon>Hypocreomycetidae</taxon>
        <taxon>Hypocreales</taxon>
        <taxon>Nectriaceae</taxon>
        <taxon>Fusarium</taxon>
        <taxon>Fusarium solani species complex</taxon>
    </lineage>
</organism>